<proteinExistence type="predicted"/>
<evidence type="ECO:0000256" key="1">
    <source>
        <dbReference type="SAM" id="MobiDB-lite"/>
    </source>
</evidence>
<dbReference type="Proteomes" id="UP000019335">
    <property type="component" value="Unassembled WGS sequence"/>
</dbReference>
<gene>
    <name evidence="2" type="ORF">Naga_102079g2</name>
</gene>
<protein>
    <submittedName>
        <fullName evidence="2">Uncharacterized protein</fullName>
    </submittedName>
</protein>
<sequence>MALASDPDDKDFREAVTENVSVIQRKKKLLEELKKELKAHRSLMVTALGAAEARQLPAAIALETQRPSNFTEATLSLPAERMNPNERQAVEEEEKVEGVYL</sequence>
<keyword evidence="3" id="KW-1185">Reference proteome</keyword>
<dbReference type="EMBL" id="AZIL01003423">
    <property type="protein sequence ID" value="EWM20047.1"/>
    <property type="molecule type" value="Genomic_DNA"/>
</dbReference>
<accession>W7SZY6</accession>
<evidence type="ECO:0000313" key="3">
    <source>
        <dbReference type="Proteomes" id="UP000019335"/>
    </source>
</evidence>
<reference evidence="2 3" key="1">
    <citation type="journal article" date="2014" name="Mol. Plant">
        <title>Chromosome Scale Genome Assembly and Transcriptome Profiling of Nannochloropsis gaditana in Nitrogen Depletion.</title>
        <authorList>
            <person name="Corteggiani Carpinelli E."/>
            <person name="Telatin A."/>
            <person name="Vitulo N."/>
            <person name="Forcato C."/>
            <person name="D'Angelo M."/>
            <person name="Schiavon R."/>
            <person name="Vezzi A."/>
            <person name="Giacometti G.M."/>
            <person name="Morosinotto T."/>
            <person name="Valle G."/>
        </authorList>
    </citation>
    <scope>NUCLEOTIDE SEQUENCE [LARGE SCALE GENOMIC DNA]</scope>
    <source>
        <strain evidence="2 3">B-31</strain>
    </source>
</reference>
<evidence type="ECO:0000313" key="2">
    <source>
        <dbReference type="EMBL" id="EWM20047.1"/>
    </source>
</evidence>
<organism evidence="2 3">
    <name type="scientific">Nannochloropsis gaditana</name>
    <dbReference type="NCBI Taxonomy" id="72520"/>
    <lineage>
        <taxon>Eukaryota</taxon>
        <taxon>Sar</taxon>
        <taxon>Stramenopiles</taxon>
        <taxon>Ochrophyta</taxon>
        <taxon>Eustigmatophyceae</taxon>
        <taxon>Eustigmatales</taxon>
        <taxon>Monodopsidaceae</taxon>
        <taxon>Nannochloropsis</taxon>
    </lineage>
</organism>
<feature type="region of interest" description="Disordered" evidence="1">
    <location>
        <begin position="80"/>
        <end position="101"/>
    </location>
</feature>
<name>W7SZY6_9STRA</name>
<comment type="caution">
    <text evidence="2">The sequence shown here is derived from an EMBL/GenBank/DDBJ whole genome shotgun (WGS) entry which is preliminary data.</text>
</comment>
<dbReference type="AlphaFoldDB" id="W7SZY6"/>
<dbReference type="OrthoDB" id="548474at2759"/>